<evidence type="ECO:0000313" key="7">
    <source>
        <dbReference type="Proteomes" id="UP000001661"/>
    </source>
</evidence>
<evidence type="ECO:0000256" key="3">
    <source>
        <dbReference type="ARBA" id="ARBA00022989"/>
    </source>
</evidence>
<dbReference type="eggNOG" id="COG1275">
    <property type="taxonomic scope" value="Bacteria"/>
</dbReference>
<dbReference type="STRING" id="574087.Acear_2294"/>
<feature type="transmembrane region" description="Helical" evidence="5">
    <location>
        <begin position="274"/>
        <end position="297"/>
    </location>
</feature>
<feature type="transmembrane region" description="Helical" evidence="5">
    <location>
        <begin position="93"/>
        <end position="118"/>
    </location>
</feature>
<dbReference type="GO" id="GO:0046583">
    <property type="term" value="F:monoatomic cation efflux transmembrane transporter activity"/>
    <property type="evidence" value="ECO:0007669"/>
    <property type="project" value="TreeGrafter"/>
</dbReference>
<dbReference type="InterPro" id="IPR052951">
    <property type="entry name" value="Tellurite_res_ion_channel"/>
</dbReference>
<dbReference type="InterPro" id="IPR038665">
    <property type="entry name" value="Voltage-dep_anion_channel_sf"/>
</dbReference>
<keyword evidence="3 5" id="KW-1133">Transmembrane helix</keyword>
<dbReference type="InterPro" id="IPR004695">
    <property type="entry name" value="SLAC1/Mae1/Ssu1/TehA"/>
</dbReference>
<keyword evidence="2 5" id="KW-0812">Transmembrane</keyword>
<dbReference type="KEGG" id="aar:Acear_2294"/>
<sequence>MTNIFKQIPIPIAGLMLGLAGLGNLIRPYGSQYRYIAGILSTLIAVLLVIRFLIDRENFLKELENSIVASVAPTFSMGIMILASYIIKLSFPLALYIWYGGIILHGLLIISFSSRFILNFDIKQVFPSYFIVYVGIVVASVTAPAFNHILLGQSIFWFGFISYMILLPVVSYRVFWIKEIKKPALPTISIFTAPAGLCLAGYMNAFPEKNLLLVGWLTVLTLIMATGVVIYLPRMLKVGFYPSFSAFTFPFVITAIGLKLTIKFLEEQFGNPLLGYSAQIMEVLSIILVLFVLFKYLGYFYRNWNRQQSQETEVA</sequence>
<gene>
    <name evidence="6" type="ordered locus">Acear_2294</name>
</gene>
<proteinExistence type="predicted"/>
<protein>
    <submittedName>
        <fullName evidence="6">C4-dicarboxylate transporter/malic acid transport protein</fullName>
    </submittedName>
</protein>
<feature type="transmembrane region" description="Helical" evidence="5">
    <location>
        <begin position="155"/>
        <end position="175"/>
    </location>
</feature>
<dbReference type="HOGENOM" id="CLU_075737_1_0_9"/>
<keyword evidence="4 5" id="KW-0472">Membrane</keyword>
<feature type="transmembrane region" description="Helical" evidence="5">
    <location>
        <begin position="35"/>
        <end position="54"/>
    </location>
</feature>
<feature type="transmembrane region" description="Helical" evidence="5">
    <location>
        <begin position="66"/>
        <end position="87"/>
    </location>
</feature>
<dbReference type="Pfam" id="PF03595">
    <property type="entry name" value="SLAC1"/>
    <property type="match status" value="1"/>
</dbReference>
<dbReference type="CDD" id="cd09325">
    <property type="entry name" value="TDT_C4-dicarb_trans"/>
    <property type="match status" value="1"/>
</dbReference>
<feature type="transmembrane region" description="Helical" evidence="5">
    <location>
        <begin position="12"/>
        <end position="29"/>
    </location>
</feature>
<reference evidence="6 7" key="1">
    <citation type="journal article" date="2010" name="Stand. Genomic Sci.">
        <title>Complete genome sequence of Acetohalobium arabaticum type strain (Z-7288).</title>
        <authorList>
            <person name="Sikorski J."/>
            <person name="Lapidus A."/>
            <person name="Chertkov O."/>
            <person name="Lucas S."/>
            <person name="Copeland A."/>
            <person name="Glavina Del Rio T."/>
            <person name="Nolan M."/>
            <person name="Tice H."/>
            <person name="Cheng J.F."/>
            <person name="Han C."/>
            <person name="Brambilla E."/>
            <person name="Pitluck S."/>
            <person name="Liolios K."/>
            <person name="Ivanova N."/>
            <person name="Mavromatis K."/>
            <person name="Mikhailova N."/>
            <person name="Pati A."/>
            <person name="Bruce D."/>
            <person name="Detter C."/>
            <person name="Tapia R."/>
            <person name="Goodwin L."/>
            <person name="Chen A."/>
            <person name="Palaniappan K."/>
            <person name="Land M."/>
            <person name="Hauser L."/>
            <person name="Chang Y.J."/>
            <person name="Jeffries C.D."/>
            <person name="Rohde M."/>
            <person name="Goker M."/>
            <person name="Spring S."/>
            <person name="Woyke T."/>
            <person name="Bristow J."/>
            <person name="Eisen J.A."/>
            <person name="Markowitz V."/>
            <person name="Hugenholtz P."/>
            <person name="Kyrpides N.C."/>
            <person name="Klenk H.P."/>
        </authorList>
    </citation>
    <scope>NUCLEOTIDE SEQUENCE [LARGE SCALE GENOMIC DNA]</scope>
    <source>
        <strain evidence="7">ATCC 49924 / DSM 5501 / Z-7288</strain>
    </source>
</reference>
<dbReference type="Proteomes" id="UP000001661">
    <property type="component" value="Chromosome"/>
</dbReference>
<evidence type="ECO:0000256" key="1">
    <source>
        <dbReference type="ARBA" id="ARBA00004141"/>
    </source>
</evidence>
<dbReference type="PANTHER" id="PTHR37955">
    <property type="entry name" value="TELLURITE RESISTANCE PROTEIN TEHA"/>
    <property type="match status" value="1"/>
</dbReference>
<evidence type="ECO:0000256" key="5">
    <source>
        <dbReference type="SAM" id="Phobius"/>
    </source>
</evidence>
<dbReference type="PANTHER" id="PTHR37955:SF1">
    <property type="entry name" value="DEP DOMAIN-CONTAINING PROTEIN"/>
    <property type="match status" value="1"/>
</dbReference>
<organism evidence="6 7">
    <name type="scientific">Acetohalobium arabaticum (strain ATCC 49924 / DSM 5501 / Z-7288)</name>
    <dbReference type="NCBI Taxonomy" id="574087"/>
    <lineage>
        <taxon>Bacteria</taxon>
        <taxon>Bacillati</taxon>
        <taxon>Bacillota</taxon>
        <taxon>Clostridia</taxon>
        <taxon>Halanaerobiales</taxon>
        <taxon>Halobacteroidaceae</taxon>
        <taxon>Acetohalobium</taxon>
    </lineage>
</organism>
<comment type="subcellular location">
    <subcellularLocation>
        <location evidence="1">Membrane</location>
        <topology evidence="1">Multi-pass membrane protein</topology>
    </subcellularLocation>
</comment>
<feature type="transmembrane region" description="Helical" evidence="5">
    <location>
        <begin position="244"/>
        <end position="262"/>
    </location>
</feature>
<feature type="transmembrane region" description="Helical" evidence="5">
    <location>
        <begin position="211"/>
        <end position="232"/>
    </location>
</feature>
<name>D9QUH5_ACEAZ</name>
<dbReference type="Gene3D" id="1.50.10.150">
    <property type="entry name" value="Voltage-dependent anion channel"/>
    <property type="match status" value="1"/>
</dbReference>
<evidence type="ECO:0000256" key="2">
    <source>
        <dbReference type="ARBA" id="ARBA00022692"/>
    </source>
</evidence>
<feature type="transmembrane region" description="Helical" evidence="5">
    <location>
        <begin position="187"/>
        <end position="205"/>
    </location>
</feature>
<evidence type="ECO:0000256" key="4">
    <source>
        <dbReference type="ARBA" id="ARBA00023136"/>
    </source>
</evidence>
<dbReference type="OrthoDB" id="309023at2"/>
<accession>D9QUH5</accession>
<keyword evidence="7" id="KW-1185">Reference proteome</keyword>
<dbReference type="GO" id="GO:0005886">
    <property type="term" value="C:plasma membrane"/>
    <property type="evidence" value="ECO:0007669"/>
    <property type="project" value="TreeGrafter"/>
</dbReference>
<dbReference type="EMBL" id="CP002105">
    <property type="protein sequence ID" value="ADL13776.1"/>
    <property type="molecule type" value="Genomic_DNA"/>
</dbReference>
<dbReference type="RefSeq" id="WP_013279217.1">
    <property type="nucleotide sequence ID" value="NC_014378.1"/>
</dbReference>
<evidence type="ECO:0000313" key="6">
    <source>
        <dbReference type="EMBL" id="ADL13776.1"/>
    </source>
</evidence>
<dbReference type="AlphaFoldDB" id="D9QUH5"/>
<feature type="transmembrane region" description="Helical" evidence="5">
    <location>
        <begin position="130"/>
        <end position="149"/>
    </location>
</feature>